<gene>
    <name evidence="3" type="ORF">OKJ48_23830</name>
</gene>
<keyword evidence="1" id="KW-0472">Membrane</keyword>
<evidence type="ECO:0000256" key="2">
    <source>
        <dbReference type="SAM" id="SignalP"/>
    </source>
</evidence>
<dbReference type="EMBL" id="JAOZYB010000223">
    <property type="protein sequence ID" value="MEB3963250.1"/>
    <property type="molecule type" value="Genomic_DNA"/>
</dbReference>
<name>A0ABU6CEV9_9ACTN</name>
<evidence type="ECO:0000256" key="1">
    <source>
        <dbReference type="SAM" id="Phobius"/>
    </source>
</evidence>
<feature type="signal peptide" evidence="2">
    <location>
        <begin position="1"/>
        <end position="25"/>
    </location>
</feature>
<comment type="caution">
    <text evidence="3">The sequence shown here is derived from an EMBL/GenBank/DDBJ whole genome shotgun (WGS) entry which is preliminary data.</text>
</comment>
<accession>A0ABU6CEV9</accession>
<dbReference type="Proteomes" id="UP001352223">
    <property type="component" value="Unassembled WGS sequence"/>
</dbReference>
<keyword evidence="4" id="KW-1185">Reference proteome</keyword>
<keyword evidence="2" id="KW-0732">Signal</keyword>
<evidence type="ECO:0000313" key="3">
    <source>
        <dbReference type="EMBL" id="MEB3963250.1"/>
    </source>
</evidence>
<reference evidence="3 4" key="1">
    <citation type="submission" date="2022-10" db="EMBL/GenBank/DDBJ databases">
        <authorList>
            <person name="Xie J."/>
            <person name="Shen N."/>
        </authorList>
    </citation>
    <scope>NUCLEOTIDE SEQUENCE [LARGE SCALE GENOMIC DNA]</scope>
    <source>
        <strain evidence="3 4">DSM 41681</strain>
    </source>
</reference>
<dbReference type="RefSeq" id="WP_324770955.1">
    <property type="nucleotide sequence ID" value="NZ_BAAATS010000028.1"/>
</dbReference>
<sequence length="76" mass="7747">MERPLLTTRATLVLLLAILSGAAAAALSWWAGEGLARSVLAGLATTGLAVSFFNRLIAGENVRGGARGGGEEEEHG</sequence>
<feature type="transmembrane region" description="Helical" evidence="1">
    <location>
        <begin position="34"/>
        <end position="53"/>
    </location>
</feature>
<keyword evidence="1" id="KW-0812">Transmembrane</keyword>
<evidence type="ECO:0000313" key="4">
    <source>
        <dbReference type="Proteomes" id="UP001352223"/>
    </source>
</evidence>
<keyword evidence="1" id="KW-1133">Transmembrane helix</keyword>
<protein>
    <submittedName>
        <fullName evidence="3">Uncharacterized protein</fullName>
    </submittedName>
</protein>
<organism evidence="3 4">
    <name type="scientific">Streptomyces kunmingensis</name>
    <dbReference type="NCBI Taxonomy" id="68225"/>
    <lineage>
        <taxon>Bacteria</taxon>
        <taxon>Bacillati</taxon>
        <taxon>Actinomycetota</taxon>
        <taxon>Actinomycetes</taxon>
        <taxon>Kitasatosporales</taxon>
        <taxon>Streptomycetaceae</taxon>
        <taxon>Streptomyces</taxon>
    </lineage>
</organism>
<feature type="chain" id="PRO_5045608626" evidence="2">
    <location>
        <begin position="26"/>
        <end position="76"/>
    </location>
</feature>
<proteinExistence type="predicted"/>